<evidence type="ECO:0000313" key="3">
    <source>
        <dbReference type="Proteomes" id="UP001239462"/>
    </source>
</evidence>
<feature type="region of interest" description="Disordered" evidence="1">
    <location>
        <begin position="199"/>
        <end position="218"/>
    </location>
</feature>
<protein>
    <submittedName>
        <fullName evidence="2">Biliverdin-producing heme oxygenase</fullName>
    </submittedName>
</protein>
<dbReference type="InterPro" id="IPR016084">
    <property type="entry name" value="Haem_Oase-like_multi-hlx"/>
</dbReference>
<dbReference type="Proteomes" id="UP001239462">
    <property type="component" value="Unassembled WGS sequence"/>
</dbReference>
<proteinExistence type="predicted"/>
<sequence length="218" mass="24277">MSTPDLRQALRSETAASHRQLDQRMGDLDLFGSPQHYAAYLALMHSLHLAMADSINCVANHLNLSSNEVLIRSLEQDLDSTGHASLRNQSANTTQQNGSDTVRERRSPSAEQWGTAYVIEGSSMGGVFLYRQAQQKLDPYLGSEFLRQLSGHAADRWPRFIEGLRATDIDSDRAITSAKATFRQAEIILEQLLLRLNRSEDEERTHGSSNLSDLGGQH</sequence>
<accession>A0ABT7PFY8</accession>
<reference evidence="2 3" key="1">
    <citation type="submission" date="2023-06" db="EMBL/GenBank/DDBJ databases">
        <title>Roseiconus lacunae JC819 isolated from Gulf of Mannar region, Tamil Nadu.</title>
        <authorList>
            <person name="Pk S."/>
            <person name="Ch S."/>
            <person name="Ch V.R."/>
        </authorList>
    </citation>
    <scope>NUCLEOTIDE SEQUENCE [LARGE SCALE GENOMIC DNA]</scope>
    <source>
        <strain evidence="2 3">JC819</strain>
    </source>
</reference>
<evidence type="ECO:0000313" key="2">
    <source>
        <dbReference type="EMBL" id="MDM4015410.1"/>
    </source>
</evidence>
<dbReference type="InterPro" id="IPR016053">
    <property type="entry name" value="Haem_Oase-like"/>
</dbReference>
<dbReference type="Pfam" id="PF01126">
    <property type="entry name" value="Heme_oxygenase"/>
    <property type="match status" value="1"/>
</dbReference>
<dbReference type="Gene3D" id="1.20.910.10">
    <property type="entry name" value="Heme oxygenase-like"/>
    <property type="match status" value="1"/>
</dbReference>
<dbReference type="RefSeq" id="WP_149495494.1">
    <property type="nucleotide sequence ID" value="NZ_JASZZN010000005.1"/>
</dbReference>
<organism evidence="2 3">
    <name type="scientific">Roseiconus lacunae</name>
    <dbReference type="NCBI Taxonomy" id="2605694"/>
    <lineage>
        <taxon>Bacteria</taxon>
        <taxon>Pseudomonadati</taxon>
        <taxon>Planctomycetota</taxon>
        <taxon>Planctomycetia</taxon>
        <taxon>Pirellulales</taxon>
        <taxon>Pirellulaceae</taxon>
        <taxon>Roseiconus</taxon>
    </lineage>
</organism>
<feature type="region of interest" description="Disordered" evidence="1">
    <location>
        <begin position="88"/>
        <end position="109"/>
    </location>
</feature>
<dbReference type="EMBL" id="JASZZN010000005">
    <property type="protein sequence ID" value="MDM4015410.1"/>
    <property type="molecule type" value="Genomic_DNA"/>
</dbReference>
<name>A0ABT7PFY8_9BACT</name>
<dbReference type="CDD" id="cd19166">
    <property type="entry name" value="HemeO-bac"/>
    <property type="match status" value="1"/>
</dbReference>
<keyword evidence="3" id="KW-1185">Reference proteome</keyword>
<gene>
    <name evidence="2" type="ORF">QTN89_08225</name>
</gene>
<dbReference type="SUPFAM" id="SSF48613">
    <property type="entry name" value="Heme oxygenase-like"/>
    <property type="match status" value="1"/>
</dbReference>
<comment type="caution">
    <text evidence="2">The sequence shown here is derived from an EMBL/GenBank/DDBJ whole genome shotgun (WGS) entry which is preliminary data.</text>
</comment>
<evidence type="ECO:0000256" key="1">
    <source>
        <dbReference type="SAM" id="MobiDB-lite"/>
    </source>
</evidence>
<feature type="compositionally biased region" description="Polar residues" evidence="1">
    <location>
        <begin position="88"/>
        <end position="100"/>
    </location>
</feature>